<name>A0A1M4WEJ6_9BACL</name>
<dbReference type="STRING" id="112248.SAMN05444392_103183"/>
<evidence type="ECO:0000313" key="1">
    <source>
        <dbReference type="EMBL" id="SHE79607.1"/>
    </source>
</evidence>
<protein>
    <submittedName>
        <fullName evidence="1">Uncharacterized protein</fullName>
    </submittedName>
</protein>
<sequence length="57" mass="6835">MCEYCGFSPCSDNCEAIQLTLQQIFDRRFERLRVDEVITEMEKDRIDEVIAELEKQF</sequence>
<proteinExistence type="predicted"/>
<evidence type="ECO:0000313" key="2">
    <source>
        <dbReference type="Proteomes" id="UP000184476"/>
    </source>
</evidence>
<dbReference type="RefSeq" id="WP_175552316.1">
    <property type="nucleotide sequence ID" value="NZ_FQVL01000003.1"/>
</dbReference>
<dbReference type="Proteomes" id="UP000184476">
    <property type="component" value="Unassembled WGS sequence"/>
</dbReference>
<dbReference type="EMBL" id="FQVL01000003">
    <property type="protein sequence ID" value="SHE79607.1"/>
    <property type="molecule type" value="Genomic_DNA"/>
</dbReference>
<dbReference type="AlphaFoldDB" id="A0A1M4WEJ6"/>
<accession>A0A1M4WEJ6</accession>
<reference evidence="1 2" key="1">
    <citation type="submission" date="2016-11" db="EMBL/GenBank/DDBJ databases">
        <authorList>
            <person name="Jaros S."/>
            <person name="Januszkiewicz K."/>
            <person name="Wedrychowicz H."/>
        </authorList>
    </citation>
    <scope>NUCLEOTIDE SEQUENCE [LARGE SCALE GENOMIC DNA]</scope>
    <source>
        <strain evidence="1 2">DSM 44666</strain>
    </source>
</reference>
<gene>
    <name evidence="1" type="ORF">SAMN05444392_103183</name>
</gene>
<organism evidence="1 2">
    <name type="scientific">Seinonella peptonophila</name>
    <dbReference type="NCBI Taxonomy" id="112248"/>
    <lineage>
        <taxon>Bacteria</taxon>
        <taxon>Bacillati</taxon>
        <taxon>Bacillota</taxon>
        <taxon>Bacilli</taxon>
        <taxon>Bacillales</taxon>
        <taxon>Thermoactinomycetaceae</taxon>
        <taxon>Seinonella</taxon>
    </lineage>
</organism>
<keyword evidence="2" id="KW-1185">Reference proteome</keyword>